<evidence type="ECO:0000256" key="3">
    <source>
        <dbReference type="ARBA" id="ARBA00022741"/>
    </source>
</evidence>
<dbReference type="InterPro" id="IPR007694">
    <property type="entry name" value="DNA_helicase_DnaB-like_C"/>
</dbReference>
<dbReference type="GO" id="GO:0016787">
    <property type="term" value="F:hydrolase activity"/>
    <property type="evidence" value="ECO:0007669"/>
    <property type="project" value="UniProtKB-KW"/>
</dbReference>
<evidence type="ECO:0000256" key="11">
    <source>
        <dbReference type="SAM" id="MobiDB-lite"/>
    </source>
</evidence>
<evidence type="ECO:0000256" key="6">
    <source>
        <dbReference type="ARBA" id="ARBA00022840"/>
    </source>
</evidence>
<dbReference type="Pfam" id="PF03796">
    <property type="entry name" value="DnaB_C"/>
    <property type="match status" value="1"/>
</dbReference>
<dbReference type="EMBL" id="LR796810">
    <property type="protein sequence ID" value="CAB4167778.1"/>
    <property type="molecule type" value="Genomic_DNA"/>
</dbReference>
<dbReference type="SUPFAM" id="SSF52540">
    <property type="entry name" value="P-loop containing nucleoside triphosphate hydrolases"/>
    <property type="match status" value="1"/>
</dbReference>
<evidence type="ECO:0000256" key="5">
    <source>
        <dbReference type="ARBA" id="ARBA00022806"/>
    </source>
</evidence>
<keyword evidence="5 13" id="KW-0347">Helicase</keyword>
<keyword evidence="7" id="KW-0238">DNA-binding</keyword>
<evidence type="ECO:0000256" key="1">
    <source>
        <dbReference type="ARBA" id="ARBA00008428"/>
    </source>
</evidence>
<dbReference type="GO" id="GO:0005524">
    <property type="term" value="F:ATP binding"/>
    <property type="evidence" value="ECO:0007669"/>
    <property type="project" value="UniProtKB-KW"/>
</dbReference>
<evidence type="ECO:0000256" key="9">
    <source>
        <dbReference type="ARBA" id="ARBA00044969"/>
    </source>
</evidence>
<evidence type="ECO:0000256" key="8">
    <source>
        <dbReference type="ARBA" id="ARBA00023235"/>
    </source>
</evidence>
<feature type="region of interest" description="Disordered" evidence="11">
    <location>
        <begin position="424"/>
        <end position="452"/>
    </location>
</feature>
<comment type="catalytic activity">
    <reaction evidence="10">
        <text>ATP + H2O = ADP + phosphate + H(+)</text>
        <dbReference type="Rhea" id="RHEA:13065"/>
        <dbReference type="ChEBI" id="CHEBI:15377"/>
        <dbReference type="ChEBI" id="CHEBI:15378"/>
        <dbReference type="ChEBI" id="CHEBI:30616"/>
        <dbReference type="ChEBI" id="CHEBI:43474"/>
        <dbReference type="ChEBI" id="CHEBI:456216"/>
        <dbReference type="EC" id="5.6.2.3"/>
    </reaction>
</comment>
<proteinExistence type="inferred from homology"/>
<keyword evidence="8" id="KW-0413">Isomerase</keyword>
<accession>A0A6J5PF60</accession>
<dbReference type="Gene3D" id="3.40.50.300">
    <property type="entry name" value="P-loop containing nucleotide triphosphate hydrolases"/>
    <property type="match status" value="1"/>
</dbReference>
<organism evidence="13">
    <name type="scientific">uncultured Caudovirales phage</name>
    <dbReference type="NCBI Taxonomy" id="2100421"/>
    <lineage>
        <taxon>Viruses</taxon>
        <taxon>Duplodnaviria</taxon>
        <taxon>Heunggongvirae</taxon>
        <taxon>Uroviricota</taxon>
        <taxon>Caudoviricetes</taxon>
        <taxon>Peduoviridae</taxon>
        <taxon>Maltschvirus</taxon>
        <taxon>Maltschvirus maltsch</taxon>
    </lineage>
</organism>
<dbReference type="InterPro" id="IPR036185">
    <property type="entry name" value="DNA_heli_DnaB-like_N_sf"/>
</dbReference>
<sequence>MKPQANPFGRTRNEAASAEELLATINKPMPHDEGAEKGVIASILQSQDRIETIDFGTSAFYVEAHRTIFAELVEMNELRLPFDDMILITKRLREKNLLDRVGGPSALSEIYTFIPSPAYFPNYCKIVREKMQQRAGILACAEIINRLQTVHPNETFDPVEAMRESATSIELVDQSEDEDDKSMSSLVGEVIDDITARMDNPGAIPGIPTGFQMIDDKTGGFYGGRLWIVTGESSDGKSTLSRQFIEAVVDSPTKTNPEVYNRGIIYTCEMQPKAEVARMISSIGRINSQDMKFGKMNRADQEKFVKVTKKIRSFDLRIINISGRKIEWVIRDIRRRRRTLAKGQRMVVVIDYVQLLQTEEKSERRQQEIAKITSKLARVTKTEDIDIILPSQVNKDGDAREAEDIKNDCDVMLKIEKIEDKQKKKSGYESYKKSSSNNDEEQSRERNIFCDKNRDGEPMWSMKVALIGAEYRFERVYA</sequence>
<evidence type="ECO:0000256" key="4">
    <source>
        <dbReference type="ARBA" id="ARBA00022801"/>
    </source>
</evidence>
<dbReference type="Gene3D" id="1.10.860.10">
    <property type="entry name" value="DNAb Helicase, Chain A"/>
    <property type="match status" value="1"/>
</dbReference>
<dbReference type="Pfam" id="PF00772">
    <property type="entry name" value="DnaB"/>
    <property type="match status" value="1"/>
</dbReference>
<dbReference type="GO" id="GO:0003677">
    <property type="term" value="F:DNA binding"/>
    <property type="evidence" value="ECO:0007669"/>
    <property type="project" value="UniProtKB-KW"/>
</dbReference>
<dbReference type="InterPro" id="IPR016136">
    <property type="entry name" value="DNA_helicase_N/primase_C"/>
</dbReference>
<feature type="domain" description="SF4 helicase" evidence="12">
    <location>
        <begin position="200"/>
        <end position="478"/>
    </location>
</feature>
<dbReference type="PROSITE" id="PS51199">
    <property type="entry name" value="SF4_HELICASE"/>
    <property type="match status" value="1"/>
</dbReference>
<dbReference type="GO" id="GO:0006260">
    <property type="term" value="P:DNA replication"/>
    <property type="evidence" value="ECO:0007669"/>
    <property type="project" value="UniProtKB-KW"/>
</dbReference>
<keyword evidence="3" id="KW-0547">Nucleotide-binding</keyword>
<keyword evidence="2" id="KW-0235">DNA replication</keyword>
<dbReference type="InterPro" id="IPR007693">
    <property type="entry name" value="DNA_helicase_DnaB-like_N"/>
</dbReference>
<evidence type="ECO:0000256" key="7">
    <source>
        <dbReference type="ARBA" id="ARBA00023125"/>
    </source>
</evidence>
<evidence type="ECO:0000256" key="2">
    <source>
        <dbReference type="ARBA" id="ARBA00022705"/>
    </source>
</evidence>
<dbReference type="PANTHER" id="PTHR30153">
    <property type="entry name" value="REPLICATIVE DNA HELICASE DNAB"/>
    <property type="match status" value="1"/>
</dbReference>
<protein>
    <recommendedName>
        <fullName evidence="9">DNA 5'-3' helicase</fullName>
        <ecNumber evidence="9">5.6.2.3</ecNumber>
    </recommendedName>
</protein>
<evidence type="ECO:0000313" key="13">
    <source>
        <dbReference type="EMBL" id="CAB4167778.1"/>
    </source>
</evidence>
<dbReference type="PANTHER" id="PTHR30153:SF2">
    <property type="entry name" value="REPLICATIVE DNA HELICASE"/>
    <property type="match status" value="1"/>
</dbReference>
<keyword evidence="4" id="KW-0378">Hydrolase</keyword>
<dbReference type="SUPFAM" id="SSF48024">
    <property type="entry name" value="N-terminal domain of DnaB helicase"/>
    <property type="match status" value="1"/>
</dbReference>
<reference evidence="13" key="1">
    <citation type="submission" date="2020-04" db="EMBL/GenBank/DDBJ databases">
        <authorList>
            <person name="Chiriac C."/>
            <person name="Salcher M."/>
            <person name="Ghai R."/>
            <person name="Kavagutti S V."/>
        </authorList>
    </citation>
    <scope>NUCLEOTIDE SEQUENCE</scope>
</reference>
<keyword evidence="6" id="KW-0067">ATP-binding</keyword>
<name>A0A6J5PF60_9CAUD</name>
<comment type="similarity">
    <text evidence="1">Belongs to the helicase family. DnaB subfamily.</text>
</comment>
<dbReference type="EC" id="5.6.2.3" evidence="9"/>
<feature type="compositionally biased region" description="Basic and acidic residues" evidence="11">
    <location>
        <begin position="441"/>
        <end position="452"/>
    </location>
</feature>
<evidence type="ECO:0000256" key="10">
    <source>
        <dbReference type="ARBA" id="ARBA00048954"/>
    </source>
</evidence>
<dbReference type="InterPro" id="IPR027417">
    <property type="entry name" value="P-loop_NTPase"/>
</dbReference>
<evidence type="ECO:0000259" key="12">
    <source>
        <dbReference type="PROSITE" id="PS51199"/>
    </source>
</evidence>
<dbReference type="GO" id="GO:0043139">
    <property type="term" value="F:5'-3' DNA helicase activity"/>
    <property type="evidence" value="ECO:0007669"/>
    <property type="project" value="UniProtKB-EC"/>
</dbReference>
<gene>
    <name evidence="13" type="ORF">UFOVP861_53</name>
</gene>